<sequence length="492" mass="54014">MTIAPAVLLTVLLAGLPACSAPAPDADARPTRTAQDPNRPNLVFVLTDDLSMNLLKYLPAVRQMQREGTTFSRYFATDSLCCPSRVSIFSGRYPHSTGIYRNVGDDGGYLTFKARGLERDTMAADLQKAGYRTAMMGKYLNQYQPGTPRRPRPVPPGWNEWAVAGYGYNGFDYNLNQTGQVVHHGTGPGDYITDVLSGLGQDFIRRAAAENQPFMLEIAPFMPHAPYIPAPRHANEFAGLKAPRTRAYGATTRNAPSWLKRYRLTARDRAGMDRDFRLRAQAVQAVDEMVAALRQQLEATGTAGNTYLVFSSDNGYHMGEHALTSGKTTAFDTDIRVPFVVVGPDVPAGQTVNALASNIDVRPTFGALAGARVPAHVEGQNLAPLWRGGSSRRQFVLVEHHGPVTNRKDPDYPLPAGGNPPDYEAMRGKDWLYVLYRGGEQEYYDMTRDPHQLNNIAGSVSKKRLRRLKAVLRRAEACSGGASCARAQRAGR</sequence>
<evidence type="ECO:0000313" key="3">
    <source>
        <dbReference type="EMBL" id="MBT0771191.1"/>
    </source>
</evidence>
<feature type="chain" id="PRO_5047330355" evidence="1">
    <location>
        <begin position="21"/>
        <end position="492"/>
    </location>
</feature>
<dbReference type="RefSeq" id="WP_214157489.1">
    <property type="nucleotide sequence ID" value="NZ_JAHBAY010000008.1"/>
</dbReference>
<dbReference type="EMBL" id="JAHBAY010000008">
    <property type="protein sequence ID" value="MBT0771191.1"/>
    <property type="molecule type" value="Genomic_DNA"/>
</dbReference>
<proteinExistence type="predicted"/>
<feature type="domain" description="Sulfatase N-terminal" evidence="2">
    <location>
        <begin position="40"/>
        <end position="371"/>
    </location>
</feature>
<feature type="signal peptide" evidence="1">
    <location>
        <begin position="1"/>
        <end position="20"/>
    </location>
</feature>
<evidence type="ECO:0000256" key="1">
    <source>
        <dbReference type="SAM" id="SignalP"/>
    </source>
</evidence>
<dbReference type="PANTHER" id="PTHR43108:SF8">
    <property type="entry name" value="SD21168P"/>
    <property type="match status" value="1"/>
</dbReference>
<evidence type="ECO:0000313" key="4">
    <source>
        <dbReference type="Proteomes" id="UP001197247"/>
    </source>
</evidence>
<reference evidence="3 4" key="1">
    <citation type="submission" date="2021-05" db="EMBL/GenBank/DDBJ databases">
        <title>Kineosporia and Streptomyces sp. nov. two new marine actinobacteria isolated from Coral.</title>
        <authorList>
            <person name="Buangrab K."/>
            <person name="Sutthacheep M."/>
            <person name="Yeemin T."/>
            <person name="Harunari E."/>
            <person name="Igarashi Y."/>
            <person name="Kanchanasin P."/>
            <person name="Tanasupawat S."/>
            <person name="Phongsopitanun W."/>
        </authorList>
    </citation>
    <scope>NUCLEOTIDE SEQUENCE [LARGE SCALE GENOMIC DNA]</scope>
    <source>
        <strain evidence="3 4">J2-2</strain>
    </source>
</reference>
<comment type="caution">
    <text evidence="3">The sequence shown here is derived from an EMBL/GenBank/DDBJ whole genome shotgun (WGS) entry which is preliminary data.</text>
</comment>
<dbReference type="Pfam" id="PF00884">
    <property type="entry name" value="Sulfatase"/>
    <property type="match status" value="1"/>
</dbReference>
<accession>A0ABS5TLZ2</accession>
<dbReference type="InterPro" id="IPR017850">
    <property type="entry name" value="Alkaline_phosphatase_core_sf"/>
</dbReference>
<dbReference type="CDD" id="cd16147">
    <property type="entry name" value="G6S"/>
    <property type="match status" value="1"/>
</dbReference>
<organism evidence="3 4">
    <name type="scientific">Kineosporia corallincola</name>
    <dbReference type="NCBI Taxonomy" id="2835133"/>
    <lineage>
        <taxon>Bacteria</taxon>
        <taxon>Bacillati</taxon>
        <taxon>Actinomycetota</taxon>
        <taxon>Actinomycetes</taxon>
        <taxon>Kineosporiales</taxon>
        <taxon>Kineosporiaceae</taxon>
        <taxon>Kineosporia</taxon>
    </lineage>
</organism>
<dbReference type="PIRSF" id="PIRSF036666">
    <property type="entry name" value="G6S"/>
    <property type="match status" value="1"/>
</dbReference>
<dbReference type="Gene3D" id="3.40.720.10">
    <property type="entry name" value="Alkaline Phosphatase, subunit A"/>
    <property type="match status" value="1"/>
</dbReference>
<name>A0ABS5TLZ2_9ACTN</name>
<dbReference type="InterPro" id="IPR012251">
    <property type="entry name" value="GlcNAc_6-SO4ase"/>
</dbReference>
<dbReference type="SUPFAM" id="SSF53649">
    <property type="entry name" value="Alkaline phosphatase-like"/>
    <property type="match status" value="1"/>
</dbReference>
<dbReference type="InterPro" id="IPR000917">
    <property type="entry name" value="Sulfatase_N"/>
</dbReference>
<keyword evidence="4" id="KW-1185">Reference proteome</keyword>
<evidence type="ECO:0000259" key="2">
    <source>
        <dbReference type="Pfam" id="PF00884"/>
    </source>
</evidence>
<protein>
    <submittedName>
        <fullName evidence="3">Sulfatase</fullName>
    </submittedName>
</protein>
<gene>
    <name evidence="3" type="ORF">KIH74_19780</name>
</gene>
<keyword evidence="1" id="KW-0732">Signal</keyword>
<dbReference type="Proteomes" id="UP001197247">
    <property type="component" value="Unassembled WGS sequence"/>
</dbReference>
<dbReference type="PANTHER" id="PTHR43108">
    <property type="entry name" value="N-ACETYLGLUCOSAMINE-6-SULFATASE FAMILY MEMBER"/>
    <property type="match status" value="1"/>
</dbReference>